<feature type="domain" description="Pirin N-terminal" evidence="5">
    <location>
        <begin position="38"/>
        <end position="140"/>
    </location>
</feature>
<comment type="cofactor">
    <cofactor evidence="2">
        <name>Fe cation</name>
        <dbReference type="ChEBI" id="CHEBI:24875"/>
    </cofactor>
    <text evidence="2">Binds 1 Fe cation per subunit.</text>
</comment>
<protein>
    <submittedName>
        <fullName evidence="7">Pirin family protein</fullName>
    </submittedName>
</protein>
<dbReference type="InterPro" id="IPR014710">
    <property type="entry name" value="RmlC-like_jellyroll"/>
</dbReference>
<dbReference type="GO" id="GO:0046872">
    <property type="term" value="F:metal ion binding"/>
    <property type="evidence" value="ECO:0007669"/>
    <property type="project" value="UniProtKB-KW"/>
</dbReference>
<evidence type="ECO:0000256" key="2">
    <source>
        <dbReference type="PIRSR" id="PIRSR006232-1"/>
    </source>
</evidence>
<evidence type="ECO:0000313" key="7">
    <source>
        <dbReference type="EMBL" id="PJE95846.1"/>
    </source>
</evidence>
<dbReference type="InterPro" id="IPR008778">
    <property type="entry name" value="Pirin_C_dom"/>
</dbReference>
<feature type="binding site" evidence="2">
    <location>
        <position position="121"/>
    </location>
    <ligand>
        <name>Fe cation</name>
        <dbReference type="ChEBI" id="CHEBI:24875"/>
    </ligand>
</feature>
<gene>
    <name evidence="7" type="ORF">CUT44_21605</name>
</gene>
<dbReference type="CDD" id="cd02247">
    <property type="entry name" value="cupin_pirin_C"/>
    <property type="match status" value="1"/>
</dbReference>
<accession>A0A2M8LV74</accession>
<dbReference type="AlphaFoldDB" id="A0A2M8LV74"/>
<comment type="caution">
    <text evidence="7">The sequence shown here is derived from an EMBL/GenBank/DDBJ whole genome shotgun (WGS) entry which is preliminary data.</text>
</comment>
<dbReference type="InterPro" id="IPR003829">
    <property type="entry name" value="Pirin_N_dom"/>
</dbReference>
<organism evidence="7 8">
    <name type="scientific">Streptomyces carminius</name>
    <dbReference type="NCBI Taxonomy" id="2665496"/>
    <lineage>
        <taxon>Bacteria</taxon>
        <taxon>Bacillati</taxon>
        <taxon>Actinomycetota</taxon>
        <taxon>Actinomycetes</taxon>
        <taxon>Kitasatosporales</taxon>
        <taxon>Streptomycetaceae</taxon>
        <taxon>Streptomyces</taxon>
    </lineage>
</organism>
<evidence type="ECO:0000256" key="1">
    <source>
        <dbReference type="ARBA" id="ARBA00008416"/>
    </source>
</evidence>
<dbReference type="Gene3D" id="2.60.120.10">
    <property type="entry name" value="Jelly Rolls"/>
    <property type="match status" value="2"/>
</dbReference>
<keyword evidence="2" id="KW-0479">Metal-binding</keyword>
<feature type="binding site" evidence="2">
    <location>
        <position position="77"/>
    </location>
    <ligand>
        <name>Fe cation</name>
        <dbReference type="ChEBI" id="CHEBI:24875"/>
    </ligand>
</feature>
<feature type="binding site" evidence="2">
    <location>
        <position position="123"/>
    </location>
    <ligand>
        <name>Fe cation</name>
        <dbReference type="ChEBI" id="CHEBI:24875"/>
    </ligand>
</feature>
<comment type="similarity">
    <text evidence="1 3">Belongs to the pirin family.</text>
</comment>
<dbReference type="InterPro" id="IPR012093">
    <property type="entry name" value="Pirin"/>
</dbReference>
<evidence type="ECO:0000256" key="3">
    <source>
        <dbReference type="RuleBase" id="RU003457"/>
    </source>
</evidence>
<dbReference type="Pfam" id="PF02678">
    <property type="entry name" value="Pirin"/>
    <property type="match status" value="1"/>
</dbReference>
<name>A0A2M8LV74_9ACTN</name>
<dbReference type="InterPro" id="IPR011051">
    <property type="entry name" value="RmlC_Cupin_sf"/>
</dbReference>
<feature type="domain" description="Pirin C-terminal" evidence="6">
    <location>
        <begin position="194"/>
        <end position="288"/>
    </location>
</feature>
<keyword evidence="2" id="KW-0408">Iron</keyword>
<feature type="region of interest" description="Disordered" evidence="4">
    <location>
        <begin position="1"/>
        <end position="22"/>
    </location>
</feature>
<reference evidence="7 8" key="1">
    <citation type="submission" date="2017-11" db="EMBL/GenBank/DDBJ databases">
        <title>Streptomyces carmine sp. nov., a novel actinomycete isolated from Sophora alopecuroides in Xinjiang, China.</title>
        <authorList>
            <person name="Wang Y."/>
            <person name="Luo X."/>
            <person name="Wan C."/>
            <person name="Zhang L."/>
        </authorList>
    </citation>
    <scope>NUCLEOTIDE SEQUENCE [LARGE SCALE GENOMIC DNA]</scope>
    <source>
        <strain evidence="7 8">TRM SA0054</strain>
    </source>
</reference>
<dbReference type="PIRSF" id="PIRSF006232">
    <property type="entry name" value="Pirin"/>
    <property type="match status" value="1"/>
</dbReference>
<dbReference type="RefSeq" id="WP_100203571.1">
    <property type="nucleotide sequence ID" value="NZ_PGGW01000061.1"/>
</dbReference>
<keyword evidence="8" id="KW-1185">Reference proteome</keyword>
<dbReference type="Pfam" id="PF05726">
    <property type="entry name" value="Pirin_C"/>
    <property type="match status" value="1"/>
</dbReference>
<dbReference type="PANTHER" id="PTHR13903:SF8">
    <property type="entry name" value="PIRIN"/>
    <property type="match status" value="1"/>
</dbReference>
<evidence type="ECO:0000256" key="4">
    <source>
        <dbReference type="SAM" id="MobiDB-lite"/>
    </source>
</evidence>
<proteinExistence type="inferred from homology"/>
<dbReference type="PANTHER" id="PTHR13903">
    <property type="entry name" value="PIRIN-RELATED"/>
    <property type="match status" value="1"/>
</dbReference>
<dbReference type="EMBL" id="PGGW01000061">
    <property type="protein sequence ID" value="PJE95846.1"/>
    <property type="molecule type" value="Genomic_DNA"/>
</dbReference>
<dbReference type="Proteomes" id="UP000230407">
    <property type="component" value="Unassembled WGS sequence"/>
</dbReference>
<evidence type="ECO:0000313" key="8">
    <source>
        <dbReference type="Proteomes" id="UP000230407"/>
    </source>
</evidence>
<sequence length="329" mass="35017">MSGPVGTADAPPTRADTGHPTAPCVEVGESREATVGRFRVRRALPRRGRRTVGAWCFADHMGPADVTENSGLDIGPHPHIGLQTVTWLTDGQVLHRDSLGSEQVIRPGQLNLMTAGGGVSHAEEATGHYRGTLEGIQLWVALPEATRHGPAAFEHHTELPRTELDGGAGAATVLVGDFGGAASPARYDTPLVGVELDLRAPATVPLRTGFEYALIVLTGAVAVHGQPLRPGRLGYLGEGRDELRVEAREPARAILLGGKPFEEPILMWWNFVGRTREEIDAAHASWAARDDRFGRVDSALPRIPVAAPHWQRGGARPASGGRHSEGSAP</sequence>
<dbReference type="SUPFAM" id="SSF51182">
    <property type="entry name" value="RmlC-like cupins"/>
    <property type="match status" value="1"/>
</dbReference>
<evidence type="ECO:0000259" key="6">
    <source>
        <dbReference type="Pfam" id="PF05726"/>
    </source>
</evidence>
<feature type="binding site" evidence="2">
    <location>
        <position position="79"/>
    </location>
    <ligand>
        <name>Fe cation</name>
        <dbReference type="ChEBI" id="CHEBI:24875"/>
    </ligand>
</feature>
<feature type="region of interest" description="Disordered" evidence="4">
    <location>
        <begin position="307"/>
        <end position="329"/>
    </location>
</feature>
<evidence type="ECO:0000259" key="5">
    <source>
        <dbReference type="Pfam" id="PF02678"/>
    </source>
</evidence>